<comment type="caution">
    <text evidence="1">The sequence shown here is derived from an EMBL/GenBank/DDBJ whole genome shotgun (WGS) entry which is preliminary data.</text>
</comment>
<evidence type="ECO:0000313" key="1">
    <source>
        <dbReference type="EMBL" id="RMI00318.1"/>
    </source>
</evidence>
<sequence>GETEACEKIRYTEAGSFVGGMGGGGVAVPLASRLAAAPICAAIGFGSGGIGGIVCGLVVVGGASYAGGEGGEWVGEWMGENIYEVRK</sequence>
<accession>A0ABX9V3F5</accession>
<proteinExistence type="predicted"/>
<reference evidence="1 2" key="1">
    <citation type="submission" date="2018-10" db="EMBL/GenBank/DDBJ databases">
        <title>Pseudomonas sp. GL14 genome.</title>
        <authorList>
            <person name="Peng J."/>
            <person name="Liu Z.-P."/>
        </authorList>
    </citation>
    <scope>NUCLEOTIDE SEQUENCE [LARGE SCALE GENOMIC DNA]</scope>
    <source>
        <strain evidence="1 2">GL14</strain>
    </source>
</reference>
<dbReference type="Proteomes" id="UP000269134">
    <property type="component" value="Unassembled WGS sequence"/>
</dbReference>
<gene>
    <name evidence="1" type="ORF">EA795_12365</name>
</gene>
<name>A0ABX9V3F5_9GAMM</name>
<dbReference type="EMBL" id="RFFL01000009">
    <property type="protein sequence ID" value="RMI00318.1"/>
    <property type="molecule type" value="Genomic_DNA"/>
</dbReference>
<evidence type="ECO:0000313" key="2">
    <source>
        <dbReference type="Proteomes" id="UP000269134"/>
    </source>
</evidence>
<keyword evidence="2" id="KW-1185">Reference proteome</keyword>
<organism evidence="1 2">
    <name type="scientific">Stutzerimonas nitrititolerans</name>
    <dbReference type="NCBI Taxonomy" id="2482751"/>
    <lineage>
        <taxon>Bacteria</taxon>
        <taxon>Pseudomonadati</taxon>
        <taxon>Pseudomonadota</taxon>
        <taxon>Gammaproteobacteria</taxon>
        <taxon>Pseudomonadales</taxon>
        <taxon>Pseudomonadaceae</taxon>
        <taxon>Stutzerimonas</taxon>
    </lineage>
</organism>
<feature type="non-terminal residue" evidence="1">
    <location>
        <position position="1"/>
    </location>
</feature>
<protein>
    <submittedName>
        <fullName evidence="1">Uncharacterized protein</fullName>
    </submittedName>
</protein>